<dbReference type="GO" id="GO:0004198">
    <property type="term" value="F:calcium-dependent cysteine-type endopeptidase activity"/>
    <property type="evidence" value="ECO:0007669"/>
    <property type="project" value="InterPro"/>
</dbReference>
<dbReference type="Proteomes" id="UP000674318">
    <property type="component" value="Unassembled WGS sequence"/>
</dbReference>
<dbReference type="InterPro" id="IPR022684">
    <property type="entry name" value="Calpain_cysteine_protease"/>
</dbReference>
<dbReference type="PANTHER" id="PTHR10183">
    <property type="entry name" value="CALPAIN"/>
    <property type="match status" value="1"/>
</dbReference>
<dbReference type="InterPro" id="IPR013780">
    <property type="entry name" value="Glyco_hydro_b"/>
</dbReference>
<dbReference type="InterPro" id="IPR015232">
    <property type="entry name" value="DUF1935"/>
</dbReference>
<name>A0A836HCE6_9TRYP</name>
<feature type="compositionally biased region" description="Polar residues" evidence="2">
    <location>
        <begin position="316"/>
        <end position="329"/>
    </location>
</feature>
<dbReference type="Gene3D" id="2.60.40.1180">
    <property type="entry name" value="Golgi alpha-mannosidase II"/>
    <property type="match status" value="1"/>
</dbReference>
<dbReference type="RefSeq" id="XP_067754985.1">
    <property type="nucleotide sequence ID" value="XM_067899779.1"/>
</dbReference>
<feature type="domain" description="Calpain catalytic" evidence="3">
    <location>
        <begin position="847"/>
        <end position="1215"/>
    </location>
</feature>
<proteinExistence type="predicted"/>
<dbReference type="GO" id="GO:0006508">
    <property type="term" value="P:proteolysis"/>
    <property type="evidence" value="ECO:0007669"/>
    <property type="project" value="InterPro"/>
</dbReference>
<keyword evidence="5" id="KW-1185">Reference proteome</keyword>
<dbReference type="GeneID" id="94289856"/>
<dbReference type="InterPro" id="IPR001300">
    <property type="entry name" value="Peptidase_C2_calpain_cat"/>
</dbReference>
<sequence>MESSFLDSVSRMGAAAQRHILGTPSAIHRPEAVVTPLKPGMLSPRQSRPRGPGLHGNRRSVSLVEVSSAAMAGLPAAPTNFTPKHGDTRTLSSRLRGCGRELVSVPTAVTASRGRRNQKLSPRSTRLREMEAAKWLQDDCTAEVLVLREACSRQQVSSNADPGAREVLSLSSPAFPGHLTPLGEDSASPWTLATGPQSVVTGASALPTGTAKVKRESAHAHLISRAAGKGALPPPAGATKDPPHFVEVPTKVDCTPLKAGWATAPSPLTLPPRRNVASLRRITPLDSEQGLEPAVRNDLVKTVAAQRQLDAKLDKNQGTTSQTVVSPSTRVDAPSPAQKRAQAAAITTVSPAPSVAKSLPASPPVTVGEHTQPAECQSRRHQRVPSGQRSVRFSEAPKATVLGAQDVQRNAVSHPDLRPKVTSRGVAVMPPLFVETPLSSEKQVSSAKNPMQGMRLRRGSLGSSTTTEKASDAVAPVASSTEEKYPAPVSPPRRRSLHSAQPLELSQLKVPLSKSTSRLVAAVTSPEERPETRQYPHTDTRNGSPVKRVATERLVAFVRSVSDPEVLHVIYDYLKEHQQAVPRYRRVTAACSELLGRKEEMLRDCFSTLADGCSRGSARRRAVLAPHSRGEPVPKPVDSPDVKALPVGVKGEPTEAQRLSQQFNGAGGHNNGAGDPDTDEFDDFNYLPTPYVSFARFSYGYPRVSGVVTSIFAEGMLFKIKTVKGEYHFYNDTLQEVMVVRVQCRLRGDEKINERATLAPIEDTGETEITIAVLPEETSFFMSGIAQKLHFLVKRVPVPHDYVSPSMTQSLRKINAGIDAVRAALGKWSRASDQQAYMKCCSKNRLSFTDLDFRPSAEGLYRPHVDVVAIPALTWRRPEEYVNLAELTQTRLFRGEISCFLVKQGELCNHTLVAAIAAVAQFPAHVRWMFRHPISAHVGKMERAQGGYRVTLLHNGWWHTYLIDDYVPASLKGPLFASCAEDPRRLWVQLLEKAYAKSLGSYAATCLVDAMEALGDLTGFPVRFVDSMWAAAAQKPNGNASRALFRYLDRSVRAGATVLLFSPPSTDEQSSPTVNMSRKRSSRMLPAMGTVPQFLPGHIYFLKDVAFYEELDLRMVRLLNPWTWETQNSRHYEKKWKYTTWYDHPDTSLSTIGFAATCANGEGGLQDMESRAVSPGARVDLSPVALALNERKGTMWLEWGEALAAFAGGGVCYTMWNRHRYRVKNAFVEGHPRLALELKARRKVELYITLSLETFSETLDSFGTVVASRPIPLQGTALSVVHVQANQSARVVSESCDDIECVAGSRTYVVARDVSMKVVVASSPNDKDATVLIVPLLDPSGVCGVAVEAGSQSASKVSPMLAAPEVQFVLSIVSDAAVGDGEDLAVQFVSLQRSCGVFTDPRKAFSLERTSQVNAPYQVCTDAGVITCEGSRICGNETKSI</sequence>
<gene>
    <name evidence="4" type="ORF">JKF63_03781</name>
</gene>
<feature type="region of interest" description="Disordered" evidence="2">
    <location>
        <begin position="521"/>
        <end position="544"/>
    </location>
</feature>
<dbReference type="SMART" id="SM00230">
    <property type="entry name" value="CysPc"/>
    <property type="match status" value="1"/>
</dbReference>
<dbReference type="SUPFAM" id="SSF54001">
    <property type="entry name" value="Cysteine proteinases"/>
    <property type="match status" value="1"/>
</dbReference>
<reference evidence="4 5" key="1">
    <citation type="submission" date="2021-02" db="EMBL/GenBank/DDBJ databases">
        <title>Porcisia hertigi Genome sequencing and assembly.</title>
        <authorList>
            <person name="Almutairi H."/>
            <person name="Gatherer D."/>
        </authorList>
    </citation>
    <scope>NUCLEOTIDE SEQUENCE [LARGE SCALE GENOMIC DNA]</scope>
    <source>
        <strain evidence="4 5">C119</strain>
    </source>
</reference>
<feature type="region of interest" description="Disordered" evidence="2">
    <location>
        <begin position="354"/>
        <end position="391"/>
    </location>
</feature>
<dbReference type="KEGG" id="phet:94289856"/>
<protein>
    <recommendedName>
        <fullName evidence="3">Calpain catalytic domain-containing protein</fullName>
    </recommendedName>
</protein>
<evidence type="ECO:0000256" key="1">
    <source>
        <dbReference type="PROSITE-ProRule" id="PRU00239"/>
    </source>
</evidence>
<dbReference type="OrthoDB" id="424753at2759"/>
<dbReference type="SUPFAM" id="SSF101601">
    <property type="entry name" value="Smp-1-like"/>
    <property type="match status" value="1"/>
</dbReference>
<dbReference type="InterPro" id="IPR036310">
    <property type="entry name" value="Smp-1-like_sf"/>
</dbReference>
<organism evidence="4 5">
    <name type="scientific">Porcisia hertigi</name>
    <dbReference type="NCBI Taxonomy" id="2761500"/>
    <lineage>
        <taxon>Eukaryota</taxon>
        <taxon>Discoba</taxon>
        <taxon>Euglenozoa</taxon>
        <taxon>Kinetoplastea</taxon>
        <taxon>Metakinetoplastina</taxon>
        <taxon>Trypanosomatida</taxon>
        <taxon>Trypanosomatidae</taxon>
        <taxon>Leishmaniinae</taxon>
        <taxon>Porcisia</taxon>
    </lineage>
</organism>
<evidence type="ECO:0000313" key="4">
    <source>
        <dbReference type="EMBL" id="KAG5497517.1"/>
    </source>
</evidence>
<comment type="caution">
    <text evidence="4">The sequence shown here is derived from an EMBL/GenBank/DDBJ whole genome shotgun (WGS) entry which is preliminary data.</text>
</comment>
<dbReference type="PROSITE" id="PS50203">
    <property type="entry name" value="CALPAIN_CAT"/>
    <property type="match status" value="1"/>
</dbReference>
<feature type="region of interest" description="Disordered" evidence="2">
    <location>
        <begin position="438"/>
        <end position="504"/>
    </location>
</feature>
<dbReference type="Pfam" id="PF09149">
    <property type="entry name" value="DUF1935"/>
    <property type="match status" value="1"/>
</dbReference>
<dbReference type="PANTHER" id="PTHR10183:SF423">
    <property type="entry name" value="LEUCINE-RICH REPEAT PROTEIN (LRRP)"/>
    <property type="match status" value="1"/>
</dbReference>
<feature type="region of interest" description="Disordered" evidence="2">
    <location>
        <begin position="311"/>
        <end position="336"/>
    </location>
</feature>
<evidence type="ECO:0000313" key="5">
    <source>
        <dbReference type="Proteomes" id="UP000674318"/>
    </source>
</evidence>
<feature type="compositionally biased region" description="Polar residues" evidence="2">
    <location>
        <begin position="438"/>
        <end position="449"/>
    </location>
</feature>
<feature type="region of interest" description="Disordered" evidence="2">
    <location>
        <begin position="624"/>
        <end position="647"/>
    </location>
</feature>
<feature type="region of interest" description="Disordered" evidence="2">
    <location>
        <begin position="35"/>
        <end position="58"/>
    </location>
</feature>
<comment type="caution">
    <text evidence="1">Lacks conserved residue(s) required for the propagation of feature annotation.</text>
</comment>
<evidence type="ECO:0000259" key="3">
    <source>
        <dbReference type="PROSITE" id="PS50203"/>
    </source>
</evidence>
<accession>A0A836HCE6</accession>
<evidence type="ECO:0000256" key="2">
    <source>
        <dbReference type="SAM" id="MobiDB-lite"/>
    </source>
</evidence>
<dbReference type="InterPro" id="IPR038765">
    <property type="entry name" value="Papain-like_cys_pep_sf"/>
</dbReference>
<dbReference type="EMBL" id="JAFJZO010000031">
    <property type="protein sequence ID" value="KAG5497517.1"/>
    <property type="molecule type" value="Genomic_DNA"/>
</dbReference>
<dbReference type="PRINTS" id="PR00704">
    <property type="entry name" value="CALPAIN"/>
</dbReference>
<dbReference type="Pfam" id="PF00648">
    <property type="entry name" value="Peptidase_C2"/>
    <property type="match status" value="1"/>
</dbReference>
<feature type="compositionally biased region" description="Basic and acidic residues" evidence="2">
    <location>
        <begin position="526"/>
        <end position="540"/>
    </location>
</feature>